<dbReference type="RefSeq" id="WP_011337722.1">
    <property type="nucleotide sequence ID" value="NC_007493.2"/>
</dbReference>
<dbReference type="eggNOG" id="ENOG5031BHV">
    <property type="taxonomic scope" value="Bacteria"/>
</dbReference>
<dbReference type="GeneID" id="3720489"/>
<gene>
    <name evidence="1" type="ORF">RSP_2758</name>
</gene>
<protein>
    <submittedName>
        <fullName evidence="1">Uncharacterized protein</fullName>
    </submittedName>
</protein>
<dbReference type="OrthoDB" id="9996637at2"/>
<dbReference type="EnsemblBacteria" id="ABA78914">
    <property type="protein sequence ID" value="ABA78914"/>
    <property type="gene ID" value="RSP_2758"/>
</dbReference>
<dbReference type="KEGG" id="rsp:RSP_2758"/>
<dbReference type="AlphaFoldDB" id="Q3J2S0"/>
<dbReference type="EMBL" id="CP000143">
    <property type="protein sequence ID" value="ABA78914.1"/>
    <property type="molecule type" value="Genomic_DNA"/>
</dbReference>
<evidence type="ECO:0000313" key="2">
    <source>
        <dbReference type="Proteomes" id="UP000002703"/>
    </source>
</evidence>
<sequence length="170" mass="18193">MPRVRKTRADAPALPADAVRLAEAAEVVGLSAERLRQLSREGRFEIERGHASLTAVIGGVIAALRERAQKDTKTASLSRAQDARAALLAARTQRRREQLVARADANQALDELGRRAIAALHRAPVQAVAEPLRAAVRAEAADAERKIGKAVREAKAALASGDFSRIAPDE</sequence>
<organism evidence="1 2">
    <name type="scientific">Cereibacter sphaeroides (strain ATCC 17023 / DSM 158 / JCM 6121 / CCUG 31486 / LMG 2827 / NBRC 12203 / NCIMB 8253 / ATH 2.4.1.)</name>
    <name type="common">Rhodobacter sphaeroides</name>
    <dbReference type="NCBI Taxonomy" id="272943"/>
    <lineage>
        <taxon>Bacteria</taxon>
        <taxon>Pseudomonadati</taxon>
        <taxon>Pseudomonadota</taxon>
        <taxon>Alphaproteobacteria</taxon>
        <taxon>Rhodobacterales</taxon>
        <taxon>Paracoccaceae</taxon>
        <taxon>Cereibacter</taxon>
    </lineage>
</organism>
<name>Q3J2S0_CERS4</name>
<evidence type="ECO:0000313" key="1">
    <source>
        <dbReference type="EMBL" id="ABA78914.1"/>
    </source>
</evidence>
<keyword evidence="2" id="KW-1185">Reference proteome</keyword>
<accession>Q3J2S0</accession>
<proteinExistence type="predicted"/>
<dbReference type="Proteomes" id="UP000002703">
    <property type="component" value="Chromosome 1"/>
</dbReference>
<dbReference type="STRING" id="272943.RSP_2758"/>
<reference evidence="2" key="1">
    <citation type="submission" date="2005-09" db="EMBL/GenBank/DDBJ databases">
        <title>Complete sequence of chromosome 1 of Rhodobacter sphaeroides 2.4.1.</title>
        <authorList>
            <person name="Copeland A."/>
            <person name="Lucas S."/>
            <person name="Lapidus A."/>
            <person name="Barry K."/>
            <person name="Detter J.C."/>
            <person name="Glavina T."/>
            <person name="Hammon N."/>
            <person name="Israni S."/>
            <person name="Pitluck S."/>
            <person name="Richardson P."/>
            <person name="Mackenzie C."/>
            <person name="Choudhary M."/>
            <person name="Larimer F."/>
            <person name="Hauser L.J."/>
            <person name="Land M."/>
            <person name="Donohue T.J."/>
            <person name="Kaplan S."/>
        </authorList>
    </citation>
    <scope>NUCLEOTIDE SEQUENCE [LARGE SCALE GENOMIC DNA]</scope>
    <source>
        <strain evidence="2">ATCC 17023 / DSM 158 / JCM 6121 / CCUG 31486 / LMG 2827 / NBRC 12203 / NCIMB 8253 / ATH 2.4.1.</strain>
    </source>
</reference>